<dbReference type="InterPro" id="IPR029021">
    <property type="entry name" value="Prot-tyrosine_phosphatase-like"/>
</dbReference>
<gene>
    <name evidence="3" type="ORF">PX52LOC_03572</name>
</gene>
<organism evidence="3 4">
    <name type="scientific">Limnoglobus roseus</name>
    <dbReference type="NCBI Taxonomy" id="2598579"/>
    <lineage>
        <taxon>Bacteria</taxon>
        <taxon>Pseudomonadati</taxon>
        <taxon>Planctomycetota</taxon>
        <taxon>Planctomycetia</taxon>
        <taxon>Gemmatales</taxon>
        <taxon>Gemmataceae</taxon>
        <taxon>Limnoglobus</taxon>
    </lineage>
</organism>
<protein>
    <recommendedName>
        <fullName evidence="2">DSP-PTPase phosphatase fused to NAD+ Kinase domain-containing protein</fullName>
    </recommendedName>
</protein>
<dbReference type="PROSITE" id="PS51257">
    <property type="entry name" value="PROKAR_LIPOPROTEIN"/>
    <property type="match status" value="1"/>
</dbReference>
<accession>A0A5C1AFU6</accession>
<dbReference type="InterPro" id="IPR055214">
    <property type="entry name" value="PTP-NADK"/>
</dbReference>
<dbReference type="Pfam" id="PF22741">
    <property type="entry name" value="PTP-NADK"/>
    <property type="match status" value="1"/>
</dbReference>
<evidence type="ECO:0000256" key="1">
    <source>
        <dbReference type="SAM" id="MobiDB-lite"/>
    </source>
</evidence>
<name>A0A5C1AFU6_9BACT</name>
<dbReference type="Proteomes" id="UP000324974">
    <property type="component" value="Chromosome"/>
</dbReference>
<proteinExistence type="predicted"/>
<evidence type="ECO:0000313" key="4">
    <source>
        <dbReference type="Proteomes" id="UP000324974"/>
    </source>
</evidence>
<evidence type="ECO:0000259" key="2">
    <source>
        <dbReference type="Pfam" id="PF22741"/>
    </source>
</evidence>
<dbReference type="EMBL" id="CP042425">
    <property type="protein sequence ID" value="QEL16612.1"/>
    <property type="molecule type" value="Genomic_DNA"/>
</dbReference>
<sequence>MVSYRDGDPIMTRRLLFLTLLPALALGSAGCRHCCKRSSAPTYIEAPARDRDILIPPPTGGLPSQRTLPADPGLPPPAISSEPSGSRYRPSRETLYPDALLESPAIPPKGSGEPPPVLPLGEGVSSKSLSPAGYADRTNSPTGLPGYAVVSDRIATGRKPTVEGFDRLRATGYKTVVYLHDSDKDVSATKELAEKKGLTFIGIPTTPGTLKAAFSKFAETVGDRANRPAYVFDDDGIRTGSLWYLYFRTVESFSDDTAQVKAAPLGLRDAQGEEKTKFWLAVQDYLSKR</sequence>
<dbReference type="AlphaFoldDB" id="A0A5C1AFU6"/>
<feature type="region of interest" description="Disordered" evidence="1">
    <location>
        <begin position="47"/>
        <end position="145"/>
    </location>
</feature>
<reference evidence="4" key="1">
    <citation type="submission" date="2019-08" db="EMBL/GenBank/DDBJ databases">
        <title>Limnoglobus roseus gen. nov., sp. nov., a novel freshwater planctomycete with a giant genome from the family Gemmataceae.</title>
        <authorList>
            <person name="Kulichevskaya I.S."/>
            <person name="Naumoff D.G."/>
            <person name="Miroshnikov K."/>
            <person name="Ivanova A."/>
            <person name="Philippov D.A."/>
            <person name="Hakobyan A."/>
            <person name="Rijpstra I.C."/>
            <person name="Sinninghe Damste J.S."/>
            <person name="Liesack W."/>
            <person name="Dedysh S.N."/>
        </authorList>
    </citation>
    <scope>NUCLEOTIDE SEQUENCE [LARGE SCALE GENOMIC DNA]</scope>
    <source>
        <strain evidence="4">PX52</strain>
    </source>
</reference>
<feature type="domain" description="DSP-PTPase phosphatase fused to NAD+ Kinase" evidence="2">
    <location>
        <begin position="153"/>
        <end position="259"/>
    </location>
</feature>
<dbReference type="Gene3D" id="3.90.190.10">
    <property type="entry name" value="Protein tyrosine phosphatase superfamily"/>
    <property type="match status" value="1"/>
</dbReference>
<dbReference type="KEGG" id="lrs:PX52LOC_03572"/>
<evidence type="ECO:0000313" key="3">
    <source>
        <dbReference type="EMBL" id="QEL16612.1"/>
    </source>
</evidence>
<keyword evidence="4" id="KW-1185">Reference proteome</keyword>